<keyword evidence="3" id="KW-0346">Stress response</keyword>
<evidence type="ECO:0000256" key="8">
    <source>
        <dbReference type="ARBA" id="ARBA00024343"/>
    </source>
</evidence>
<dbReference type="InterPro" id="IPR016177">
    <property type="entry name" value="DNA-bd_dom_sf"/>
</dbReference>
<sequence length="256" mass="28448">MDGKEPPPSGVERQTTPGCETVAEILAWWQQQNEEREREDRNGTTGDGAEKARRVRKRPAKGSKKGYMKGRGGPENANCSYRGVRQRVWGKWVAEIREPNRGDRLWLGTFDTAREAALAYDHAARILYGPYARLNLPELTEYSTIPSPSVPKVGSVSSVTSSSSLVTSGSCTHVSGDEDTGVSKRIKLSPVEERDDFSSGTVFQSENAIGNGILPRSALPFIQNPEAHLSAIIQGHNASKHYYFIDQKFYEEWNFL</sequence>
<dbReference type="InterPro" id="IPR001471">
    <property type="entry name" value="AP2/ERF_dom"/>
</dbReference>
<evidence type="ECO:0000256" key="1">
    <source>
        <dbReference type="ARBA" id="ARBA00004123"/>
    </source>
</evidence>
<keyword evidence="13" id="KW-1185">Reference proteome</keyword>
<feature type="compositionally biased region" description="Basic and acidic residues" evidence="9">
    <location>
        <begin position="33"/>
        <end position="52"/>
    </location>
</feature>
<organism evidence="11 13">
    <name type="scientific">Ceratopteris richardii</name>
    <name type="common">Triangle waterfern</name>
    <dbReference type="NCBI Taxonomy" id="49495"/>
    <lineage>
        <taxon>Eukaryota</taxon>
        <taxon>Viridiplantae</taxon>
        <taxon>Streptophyta</taxon>
        <taxon>Embryophyta</taxon>
        <taxon>Tracheophyta</taxon>
        <taxon>Polypodiopsida</taxon>
        <taxon>Polypodiidae</taxon>
        <taxon>Polypodiales</taxon>
        <taxon>Pteridineae</taxon>
        <taxon>Pteridaceae</taxon>
        <taxon>Parkerioideae</taxon>
        <taxon>Ceratopteris</taxon>
    </lineage>
</organism>
<keyword evidence="6" id="KW-0804">Transcription</keyword>
<evidence type="ECO:0000256" key="3">
    <source>
        <dbReference type="ARBA" id="ARBA00023016"/>
    </source>
</evidence>
<keyword evidence="4" id="KW-0238">DNA-binding</keyword>
<protein>
    <recommendedName>
        <fullName evidence="10">AP2/ERF domain-containing protein</fullName>
    </recommendedName>
</protein>
<evidence type="ECO:0000313" key="13">
    <source>
        <dbReference type="Proteomes" id="UP000825935"/>
    </source>
</evidence>
<keyword evidence="5" id="KW-0010">Activator</keyword>
<feature type="compositionally biased region" description="Basic residues" evidence="9">
    <location>
        <begin position="53"/>
        <end position="68"/>
    </location>
</feature>
<comment type="similarity">
    <text evidence="8">Belongs to the AP2/ERF transcription factor family. ERF subfamily.</text>
</comment>
<dbReference type="SUPFAM" id="SSF54171">
    <property type="entry name" value="DNA-binding domain"/>
    <property type="match status" value="1"/>
</dbReference>
<proteinExistence type="inferred from homology"/>
<reference evidence="11" key="1">
    <citation type="submission" date="2021-08" db="EMBL/GenBank/DDBJ databases">
        <title>WGS assembly of Ceratopteris richardii.</title>
        <authorList>
            <person name="Marchant D.B."/>
            <person name="Chen G."/>
            <person name="Jenkins J."/>
            <person name="Shu S."/>
            <person name="Leebens-Mack J."/>
            <person name="Grimwood J."/>
            <person name="Schmutz J."/>
            <person name="Soltis P."/>
            <person name="Soltis D."/>
            <person name="Chen Z.-H."/>
        </authorList>
    </citation>
    <scope>NUCLEOTIDE SEQUENCE</scope>
    <source>
        <strain evidence="11">Whitten #5841</strain>
        <tissue evidence="11">Leaf</tissue>
    </source>
</reference>
<dbReference type="FunFam" id="3.30.730.10:FF:000001">
    <property type="entry name" value="Ethylene-responsive transcription factor 2"/>
    <property type="match status" value="1"/>
</dbReference>
<dbReference type="GO" id="GO:0003700">
    <property type="term" value="F:DNA-binding transcription factor activity"/>
    <property type="evidence" value="ECO:0007669"/>
    <property type="project" value="InterPro"/>
</dbReference>
<accession>A0A8T2RMG1</accession>
<dbReference type="EMBL" id="CM035430">
    <property type="protein sequence ID" value="KAH7297649.1"/>
    <property type="molecule type" value="Genomic_DNA"/>
</dbReference>
<dbReference type="PANTHER" id="PTHR31241">
    <property type="entry name" value="DEHYDRATION-RESPONSIVE ELEMENT-BINDING PROTEIN 2C"/>
    <property type="match status" value="1"/>
</dbReference>
<dbReference type="Pfam" id="PF00847">
    <property type="entry name" value="AP2"/>
    <property type="match status" value="1"/>
</dbReference>
<dbReference type="PRINTS" id="PR00367">
    <property type="entry name" value="ETHRSPELEMNT"/>
</dbReference>
<evidence type="ECO:0000256" key="5">
    <source>
        <dbReference type="ARBA" id="ARBA00023159"/>
    </source>
</evidence>
<evidence type="ECO:0000259" key="10">
    <source>
        <dbReference type="PROSITE" id="PS51032"/>
    </source>
</evidence>
<dbReference type="InterPro" id="IPR036955">
    <property type="entry name" value="AP2/ERF_dom_sf"/>
</dbReference>
<evidence type="ECO:0000313" key="11">
    <source>
        <dbReference type="EMBL" id="KAH7297649.1"/>
    </source>
</evidence>
<dbReference type="CDD" id="cd00018">
    <property type="entry name" value="AP2"/>
    <property type="match status" value="1"/>
</dbReference>
<dbReference type="PROSITE" id="PS51032">
    <property type="entry name" value="AP2_ERF"/>
    <property type="match status" value="1"/>
</dbReference>
<name>A0A8T2RMG1_CERRI</name>
<comment type="subcellular location">
    <subcellularLocation>
        <location evidence="1">Nucleus</location>
    </subcellularLocation>
</comment>
<dbReference type="EMBL" id="CM035423">
    <property type="protein sequence ID" value="KAH7365780.1"/>
    <property type="molecule type" value="Genomic_DNA"/>
</dbReference>
<dbReference type="PANTHER" id="PTHR31241:SF62">
    <property type="entry name" value="DEHYDRATION-RESPONSIVE ELEMENT-BINDING PROTEIN 2D"/>
    <property type="match status" value="1"/>
</dbReference>
<dbReference type="GO" id="GO:0005634">
    <property type="term" value="C:nucleus"/>
    <property type="evidence" value="ECO:0007669"/>
    <property type="project" value="UniProtKB-SubCell"/>
</dbReference>
<comment type="caution">
    <text evidence="11">The sequence shown here is derived from an EMBL/GenBank/DDBJ whole genome shotgun (WGS) entry which is preliminary data.</text>
</comment>
<dbReference type="Proteomes" id="UP000825935">
    <property type="component" value="Chromosome 25"/>
</dbReference>
<evidence type="ECO:0000256" key="4">
    <source>
        <dbReference type="ARBA" id="ARBA00023125"/>
    </source>
</evidence>
<dbReference type="OrthoDB" id="550883at2759"/>
<evidence type="ECO:0000256" key="9">
    <source>
        <dbReference type="SAM" id="MobiDB-lite"/>
    </source>
</evidence>
<dbReference type="SMART" id="SM00380">
    <property type="entry name" value="AP2"/>
    <property type="match status" value="1"/>
</dbReference>
<dbReference type="Gene3D" id="3.30.730.10">
    <property type="entry name" value="AP2/ERF domain"/>
    <property type="match status" value="1"/>
</dbReference>
<gene>
    <name evidence="12" type="ORF">KP509_18G045800</name>
    <name evidence="11" type="ORF">KP509_25G005200</name>
</gene>
<evidence type="ECO:0000256" key="7">
    <source>
        <dbReference type="ARBA" id="ARBA00023242"/>
    </source>
</evidence>
<evidence type="ECO:0000256" key="2">
    <source>
        <dbReference type="ARBA" id="ARBA00023015"/>
    </source>
</evidence>
<feature type="region of interest" description="Disordered" evidence="9">
    <location>
        <begin position="1"/>
        <end position="74"/>
    </location>
</feature>
<keyword evidence="2" id="KW-0805">Transcription regulation</keyword>
<evidence type="ECO:0000256" key="6">
    <source>
        <dbReference type="ARBA" id="ARBA00023163"/>
    </source>
</evidence>
<dbReference type="AlphaFoldDB" id="A0A8T2RMG1"/>
<dbReference type="GO" id="GO:0003677">
    <property type="term" value="F:DNA binding"/>
    <property type="evidence" value="ECO:0007669"/>
    <property type="project" value="UniProtKB-KW"/>
</dbReference>
<feature type="domain" description="AP2/ERF" evidence="10">
    <location>
        <begin position="80"/>
        <end position="137"/>
    </location>
</feature>
<keyword evidence="7" id="KW-0539">Nucleus</keyword>
<dbReference type="Proteomes" id="UP000825935">
    <property type="component" value="Chromosome 18"/>
</dbReference>
<evidence type="ECO:0000313" key="12">
    <source>
        <dbReference type="EMBL" id="KAH7365780.1"/>
    </source>
</evidence>